<keyword evidence="3" id="KW-1185">Reference proteome</keyword>
<sequence length="2227" mass="251042">MFKHYSLYVDIILGSPGIACSAGIYCGKGQSVLLGHMTTTDLHPCERTIYLANVGVSAMDVQDQTVMKQIPVMVKTSIVDTWEVYSRLSRAVHSSGIKSNSTCDIIQKKDAALNLLLQHCLEEIKQTNIMPVFSDMKSVCNLLAKEFMNDILKITSDAADEDISVLQKYLLWERGWTILRVIHKIGVQMLSNGRDLANLLVSLIPFCQKFPVTHEDAIAGTFLEVLLHPIIECFPSTVKPGRGGVEHHINTALHVSKKCSHATLDAKGVRHKMTHKRNPSMTAKNNLVKSDDESENETVLEKTKAGKIRKRPRCLYAPDMQTQSKQDSDSDEDDIDLLLRRYQKEESSISAPELFQLIVDLLFELCKLDSIQSSVVKYLSVTIMPHLLSALLFKGCNMEVTGPKTVDWPEDLILYLQRHLLRVIFLACSFIAKQQNGVKIFNGHKVVSQLLEICKKCEYFNSSNFSLDDPESQKSRMTMEASLVEEVIIGLLICFDSIFQHLPFNPDYISSAVQMMKDFYDNEGFLYLRRIISFIDWIKLKSSDSVYDDIIRNDPIRIFGSFVKTLKVVKVNYIHSLKCAKRKHNRCSYSYYLDHHHDILGVPESRIADQQSFSSLSSPRKKVQKFCTQTWCLVASCTDFLMELLTNMNSKFVRLEILRIIDSSAICCCMQLDNVVKTFVKGITVFSPAVRSYSLKILNKIVLENFSGGHRLNNEDCSRFTCSHCEEMELRSKEVDPSIYHGPVLDTMLCLDSGFSSSDLHMDTKVAVLQKLSKWRPMQVLKDLLYSDNESLAVSVSKHLLSLSIKGNPYLKAELFFSLYADTLGCTGKAGFPSAYSSSEEEGDFKAREISKSVQIHCLSAFPYLLQANCVMRAFLTKKGIMQMCCLLEDAALRAPVLRIFEALIILDQERLKSDENEGKGNGDDSCACPYQDGNVIVAFINELSRRSFKDERSYLGKTGYMQMQHGDGVGQGDLPYTQWSLPVMVDMWGTCAKLCLNNSIFVSHFQDMLCMRPTESLLIETLQSLIKPYAMMSQISTETEDSGLEGDQNNSHISLHSKSANFFMKVSLLESLTVVCGAYYSLLERENNVKPILWTKIVECFDISSKLEPMKLKFIFDALLSAAMPHYSSVLEYSYNRNISLVAHLLLLHTCDDDICDEDEVRQLLQSGSEDEQEVFMTEHSYEADNEESLYEEGEKLTGKELLSTGRSLQKVFFPSIFRLVVELLACVQDVKPDRAMLTLVLHRLLQVTRMDSRVVKAMCNENILELILCNKGFWKPVTEEMDTDSGHQTLLVLVQQLAQHSVGSHDFKRILQLFQHSDISTDKLLSVLLTIAENSPLLPYHSVKFPVKVSEPQPEDDSKRDLLMSGSFEQPNVNPSKTVPFLKAMSSILMIGAPKIQDAVEAEKKLHYQEVWGISAIQTSLRSSLTWPPFQKGFSVALWCQLVDDGVSSNTVKFTDTFVTPQHTSDSRRHGISLDNCLHLVSVGTREKMFEVWAKTEDGSLIFRLTSETAGVELVVQETAHKNILPLGDWHHVVISYVEGLDGSTLTGQTTVVIDGWQSHSFTLDHSFSAIKSRKKFDVLSPQICLGHVVENPRRSALGTLSLGLVMFFKGTIESKELCFHLYALGPNCQSISKCDRAEDIFTYAPLLKKNVVLQAKIQYDFLVGLKKVNLDELRNSLLLMYNPKYSREISLYGAVSRGNMSGQLAANLGLTPDMAMLTQQPKQINPTIQGNIRADINLSLEKAVEESGGLDAILFLVAKVYELCGLEKSSIAEHEAEKLQARALRVLFSVVHHSPLMAQEYAKINGNALLSKVLIISRSVVGHHTLKVLMDASTTETLFRMDPQSRVLVLRPKSEALIRDASIIKQLLLNWQLWQKEEFADFVFQGLESLVREDHPHQTFNVKQYQVINIVRKIFKIYQERIQEGEAALPARVSQRALYIIRSMIGSPPDYHLIIEICDFLLHVHPAANTYINHSRSTFFFTLWWGVPVSPLTKWKQGLGRDKTSTPEKEGQPERGKSYRSSLTKAGAADGIERLQSSDEKSSKGRSPKLSLQFDMGKEKTLIPDSVRKLRSHSNPENSESQKKNATEILYLRTPSCDATVKTVSLGFKPSLTVGHEKSSDNMATENEEDQGSSSQAGSGRHDSQTQNERKVRKSLNLSQEDDSSYTSLYEEIPNDIRWDDMSVSKRKDLDQDGNIKMKSTANQFDEENTELFEHEKGLITLSA</sequence>
<feature type="compositionally biased region" description="Basic and acidic residues" evidence="1">
    <location>
        <begin position="2059"/>
        <end position="2071"/>
    </location>
</feature>
<feature type="compositionally biased region" description="Basic residues" evidence="1">
    <location>
        <begin position="269"/>
        <end position="278"/>
    </location>
</feature>
<feature type="region of interest" description="Disordered" evidence="1">
    <location>
        <begin position="268"/>
        <end position="305"/>
    </location>
</feature>
<accession>A0ABD3WJ80</accession>
<reference evidence="2 3" key="1">
    <citation type="submission" date="2024-11" db="EMBL/GenBank/DDBJ databases">
        <title>Chromosome-level genome assembly of the freshwater bivalve Anodonta woodiana.</title>
        <authorList>
            <person name="Chen X."/>
        </authorList>
    </citation>
    <scope>NUCLEOTIDE SEQUENCE [LARGE SCALE GENOMIC DNA]</scope>
    <source>
        <strain evidence="2">MN2024</strain>
        <tissue evidence="2">Gills</tissue>
    </source>
</reference>
<name>A0ABD3WJ80_SINWO</name>
<evidence type="ECO:0000313" key="3">
    <source>
        <dbReference type="Proteomes" id="UP001634394"/>
    </source>
</evidence>
<feature type="compositionally biased region" description="Basic and acidic residues" evidence="1">
    <location>
        <begin position="2034"/>
        <end position="2046"/>
    </location>
</feature>
<feature type="compositionally biased region" description="Polar residues" evidence="1">
    <location>
        <begin position="279"/>
        <end position="288"/>
    </location>
</feature>
<feature type="region of interest" description="Disordered" evidence="1">
    <location>
        <begin position="2114"/>
        <end position="2172"/>
    </location>
</feature>
<evidence type="ECO:0000313" key="2">
    <source>
        <dbReference type="EMBL" id="KAL3873258.1"/>
    </source>
</evidence>
<comment type="caution">
    <text evidence="2">The sequence shown here is derived from an EMBL/GenBank/DDBJ whole genome shotgun (WGS) entry which is preliminary data.</text>
</comment>
<feature type="compositionally biased region" description="Basic and acidic residues" evidence="1">
    <location>
        <begin position="2143"/>
        <end position="2153"/>
    </location>
</feature>
<evidence type="ECO:0008006" key="4">
    <source>
        <dbReference type="Google" id="ProtNLM"/>
    </source>
</evidence>
<dbReference type="Proteomes" id="UP001634394">
    <property type="component" value="Unassembled WGS sequence"/>
</dbReference>
<gene>
    <name evidence="2" type="ORF">ACJMK2_036396</name>
</gene>
<organism evidence="2 3">
    <name type="scientific">Sinanodonta woodiana</name>
    <name type="common">Chinese pond mussel</name>
    <name type="synonym">Anodonta woodiana</name>
    <dbReference type="NCBI Taxonomy" id="1069815"/>
    <lineage>
        <taxon>Eukaryota</taxon>
        <taxon>Metazoa</taxon>
        <taxon>Spiralia</taxon>
        <taxon>Lophotrochozoa</taxon>
        <taxon>Mollusca</taxon>
        <taxon>Bivalvia</taxon>
        <taxon>Autobranchia</taxon>
        <taxon>Heteroconchia</taxon>
        <taxon>Palaeoheterodonta</taxon>
        <taxon>Unionida</taxon>
        <taxon>Unionoidea</taxon>
        <taxon>Unionidae</taxon>
        <taxon>Unioninae</taxon>
        <taxon>Sinanodonta</taxon>
    </lineage>
</organism>
<dbReference type="EMBL" id="JBJQND010000006">
    <property type="protein sequence ID" value="KAL3873258.1"/>
    <property type="molecule type" value="Genomic_DNA"/>
</dbReference>
<protein>
    <recommendedName>
        <fullName evidence="4">Lysosomal trafficking regulator</fullName>
    </recommendedName>
</protein>
<feature type="compositionally biased region" description="Basic and acidic residues" evidence="1">
    <location>
        <begin position="2002"/>
        <end position="2020"/>
    </location>
</feature>
<proteinExistence type="predicted"/>
<feature type="non-terminal residue" evidence="2">
    <location>
        <position position="2227"/>
    </location>
</feature>
<evidence type="ECO:0000256" key="1">
    <source>
        <dbReference type="SAM" id="MobiDB-lite"/>
    </source>
</evidence>
<feature type="region of interest" description="Disordered" evidence="1">
    <location>
        <begin position="1999"/>
        <end position="2089"/>
    </location>
</feature>